<dbReference type="OrthoDB" id="3185104at2"/>
<evidence type="ECO:0000256" key="6">
    <source>
        <dbReference type="ARBA" id="ARBA00022970"/>
    </source>
</evidence>
<proteinExistence type="inferred from homology"/>
<evidence type="ECO:0000256" key="4">
    <source>
        <dbReference type="ARBA" id="ARBA00022475"/>
    </source>
</evidence>
<dbReference type="Proteomes" id="UP000224915">
    <property type="component" value="Unassembled WGS sequence"/>
</dbReference>
<sequence length="483" mass="49980">MTDGPSAPAPTGATPGSSGTATTTVSRWTLAALVVGSIVGGGVFSLPQQFAASAGASGAILAWILAGAGTLLIALTFLRLADRRPDLDAGVYSYAREGFGRYPGFLSATGYYLTAVIGNVAYWVLIMSTLGEWVPALGDGSTPLAVGIASLGVWTYHLMLRRGVTSATAINRIVTVAKLVPLAAFLFIAFAVFDVGVFVDNLGGGGIPVAEQVRGAMLVTVFVFIGIEGASVYSRFARRRQDIGWATVVGFLGTLALFVMVTLAPYGILTQAELAALSQPSVSGVLEAAVGTWGAVLVGAGLLISVLGAYLAWTLMGAEVMVQAAKQGDVPAFFLKENARGAPIGAITATNVLVQVFLLVVLLATDAFNTALALISSLILIPYVLSAGFAVRTSWREMRDGAARPGWLVLSVLTLGYALFIVWAGGVDYLLLTFAIYAPASVVHVISRGGWGTVRPAERVELVVTCALGVAAYVLLATGAITL</sequence>
<protein>
    <submittedName>
        <fullName evidence="11">Arginine:ornithine antiporter (APA family)</fullName>
    </submittedName>
</protein>
<evidence type="ECO:0000256" key="2">
    <source>
        <dbReference type="ARBA" id="ARBA00008220"/>
    </source>
</evidence>
<feature type="transmembrane region" description="Helical" evidence="10">
    <location>
        <begin position="102"/>
        <end position="124"/>
    </location>
</feature>
<dbReference type="PANTHER" id="PTHR42770">
    <property type="entry name" value="AMINO ACID TRANSPORTER-RELATED"/>
    <property type="match status" value="1"/>
</dbReference>
<name>A0A2A9D3R3_9MICO</name>
<gene>
    <name evidence="11" type="ORF">ATL40_2510</name>
</gene>
<dbReference type="InterPro" id="IPR002293">
    <property type="entry name" value="AA/rel_permease1"/>
</dbReference>
<evidence type="ECO:0000256" key="5">
    <source>
        <dbReference type="ARBA" id="ARBA00022692"/>
    </source>
</evidence>
<accession>A0A2A9D3R3</accession>
<evidence type="ECO:0000256" key="9">
    <source>
        <dbReference type="SAM" id="MobiDB-lite"/>
    </source>
</evidence>
<feature type="transmembrane region" description="Helical" evidence="10">
    <location>
        <begin position="459"/>
        <end position="481"/>
    </location>
</feature>
<keyword evidence="12" id="KW-1185">Reference proteome</keyword>
<reference evidence="11 12" key="1">
    <citation type="submission" date="2017-10" db="EMBL/GenBank/DDBJ databases">
        <title>Sequencing the genomes of 1000 actinobacteria strains.</title>
        <authorList>
            <person name="Klenk H.-P."/>
        </authorList>
    </citation>
    <scope>NUCLEOTIDE SEQUENCE [LARGE SCALE GENOMIC DNA]</scope>
    <source>
        <strain evidence="11 12">DSM 21801</strain>
    </source>
</reference>
<evidence type="ECO:0000256" key="3">
    <source>
        <dbReference type="ARBA" id="ARBA00022448"/>
    </source>
</evidence>
<feature type="transmembrane region" description="Helical" evidence="10">
    <location>
        <begin position="245"/>
        <end position="268"/>
    </location>
</feature>
<dbReference type="GO" id="GO:0006865">
    <property type="term" value="P:amino acid transport"/>
    <property type="evidence" value="ECO:0007669"/>
    <property type="project" value="UniProtKB-KW"/>
</dbReference>
<dbReference type="InterPro" id="IPR004754">
    <property type="entry name" value="Amino_acid_antiprt"/>
</dbReference>
<feature type="transmembrane region" description="Helical" evidence="10">
    <location>
        <begin position="344"/>
        <end position="365"/>
    </location>
</feature>
<evidence type="ECO:0000256" key="1">
    <source>
        <dbReference type="ARBA" id="ARBA00004651"/>
    </source>
</evidence>
<keyword evidence="4" id="KW-1003">Cell membrane</keyword>
<feature type="transmembrane region" description="Helical" evidence="10">
    <location>
        <begin position="371"/>
        <end position="391"/>
    </location>
</feature>
<evidence type="ECO:0000256" key="10">
    <source>
        <dbReference type="SAM" id="Phobius"/>
    </source>
</evidence>
<feature type="transmembrane region" description="Helical" evidence="10">
    <location>
        <begin position="429"/>
        <end position="447"/>
    </location>
</feature>
<organism evidence="11 12">
    <name type="scientific">Serinibacter salmoneus</name>
    <dbReference type="NCBI Taxonomy" id="556530"/>
    <lineage>
        <taxon>Bacteria</taxon>
        <taxon>Bacillati</taxon>
        <taxon>Actinomycetota</taxon>
        <taxon>Actinomycetes</taxon>
        <taxon>Micrococcales</taxon>
        <taxon>Beutenbergiaceae</taxon>
        <taxon>Serinibacter</taxon>
    </lineage>
</organism>
<dbReference type="Pfam" id="PF13520">
    <property type="entry name" value="AA_permease_2"/>
    <property type="match status" value="1"/>
</dbReference>
<keyword evidence="7 10" id="KW-1133">Transmembrane helix</keyword>
<dbReference type="NCBIfam" id="TIGR00905">
    <property type="entry name" value="2A0302"/>
    <property type="match status" value="1"/>
</dbReference>
<comment type="subcellular location">
    <subcellularLocation>
        <location evidence="1">Cell membrane</location>
        <topology evidence="1">Multi-pass membrane protein</topology>
    </subcellularLocation>
</comment>
<dbReference type="Gene3D" id="1.20.1740.10">
    <property type="entry name" value="Amino acid/polyamine transporter I"/>
    <property type="match status" value="1"/>
</dbReference>
<feature type="transmembrane region" description="Helical" evidence="10">
    <location>
        <begin position="28"/>
        <end position="48"/>
    </location>
</feature>
<keyword evidence="5 10" id="KW-0812">Transmembrane</keyword>
<dbReference type="InterPro" id="IPR050367">
    <property type="entry name" value="APC_superfamily"/>
</dbReference>
<keyword evidence="8 10" id="KW-0472">Membrane</keyword>
<dbReference type="GO" id="GO:0005886">
    <property type="term" value="C:plasma membrane"/>
    <property type="evidence" value="ECO:0007669"/>
    <property type="project" value="UniProtKB-SubCell"/>
</dbReference>
<dbReference type="PIRSF" id="PIRSF006060">
    <property type="entry name" value="AA_transporter"/>
    <property type="match status" value="1"/>
</dbReference>
<evidence type="ECO:0000313" key="12">
    <source>
        <dbReference type="Proteomes" id="UP000224915"/>
    </source>
</evidence>
<feature type="transmembrane region" description="Helical" evidence="10">
    <location>
        <begin position="173"/>
        <end position="193"/>
    </location>
</feature>
<evidence type="ECO:0000256" key="8">
    <source>
        <dbReference type="ARBA" id="ARBA00023136"/>
    </source>
</evidence>
<feature type="transmembrane region" description="Helical" evidence="10">
    <location>
        <begin position="60"/>
        <end position="81"/>
    </location>
</feature>
<feature type="transmembrane region" description="Helical" evidence="10">
    <location>
        <begin position="288"/>
        <end position="313"/>
    </location>
</feature>
<dbReference type="GO" id="GO:0022857">
    <property type="term" value="F:transmembrane transporter activity"/>
    <property type="evidence" value="ECO:0007669"/>
    <property type="project" value="InterPro"/>
</dbReference>
<keyword evidence="3" id="KW-0813">Transport</keyword>
<keyword evidence="6" id="KW-0029">Amino-acid transport</keyword>
<comment type="caution">
    <text evidence="11">The sequence shown here is derived from an EMBL/GenBank/DDBJ whole genome shotgun (WGS) entry which is preliminary data.</text>
</comment>
<evidence type="ECO:0000313" key="11">
    <source>
        <dbReference type="EMBL" id="PFG20895.1"/>
    </source>
</evidence>
<dbReference type="RefSeq" id="WP_098469809.1">
    <property type="nucleotide sequence ID" value="NZ_PDJD01000001.1"/>
</dbReference>
<dbReference type="AlphaFoldDB" id="A0A2A9D3R3"/>
<evidence type="ECO:0000256" key="7">
    <source>
        <dbReference type="ARBA" id="ARBA00022989"/>
    </source>
</evidence>
<dbReference type="PANTHER" id="PTHR42770:SF4">
    <property type="entry name" value="ARGININE_ORNITHINE ANTIPORTER-RELATED"/>
    <property type="match status" value="1"/>
</dbReference>
<comment type="similarity">
    <text evidence="2">Belongs to the amino acid-polyamine-organocation (APC) superfamily. Basic amino acid/polyamine antiporter (APA) (TC 2.A.3.2) family.</text>
</comment>
<feature type="transmembrane region" description="Helical" evidence="10">
    <location>
        <begin position="403"/>
        <end position="423"/>
    </location>
</feature>
<dbReference type="EMBL" id="PDJD01000001">
    <property type="protein sequence ID" value="PFG20895.1"/>
    <property type="molecule type" value="Genomic_DNA"/>
</dbReference>
<feature type="transmembrane region" description="Helical" evidence="10">
    <location>
        <begin position="213"/>
        <end position="233"/>
    </location>
</feature>
<feature type="transmembrane region" description="Helical" evidence="10">
    <location>
        <begin position="144"/>
        <end position="161"/>
    </location>
</feature>
<feature type="region of interest" description="Disordered" evidence="9">
    <location>
        <begin position="1"/>
        <end position="21"/>
    </location>
</feature>